<dbReference type="GO" id="GO:0007091">
    <property type="term" value="P:metaphase/anaphase transition of mitotic cell cycle"/>
    <property type="evidence" value="ECO:0007669"/>
    <property type="project" value="TreeGrafter"/>
</dbReference>
<evidence type="ECO:0000256" key="5">
    <source>
        <dbReference type="SAM" id="MobiDB-lite"/>
    </source>
</evidence>
<feature type="transmembrane region" description="Helical" evidence="6">
    <location>
        <begin position="929"/>
        <end position="950"/>
    </location>
</feature>
<sequence>MNTYDPSIELLQCTRGHSGFMAQKPCLVLGKFTPFGKEFLGDSPAGTYRLGPVELDGIIAEEEFYTASDGRVVWSSGRQVVRGFDSVFNTPPASTRKVDSRKVHPFRCSFSQLTTLSSNPEGCLALLSPQHLCVYPAGGDTFTCQIPGRALHAWATVDGVLLLVATQEGTEHVVSLVGHPLNLPRSVSYVEVGANSGAGSVFKDSLRGKGLVHLRWVCQDLPLAVGYVPDQRRHSIFLLRRRPRADLVAAEIGGKAGRDVEAAAIEMAPSEVFLQCLHTLEAEGPSCELDDVALLAPDSEFPGVPRDGQEHCSLLLALYVRQTQRLTLVRLWSYEVVAVFEGVRAWAALLPGLDMRLRHGNSSGLAGRPSRWLGTNLCRVVLDESLGPALPTEPPPQILVLQLLLRRPLRLRELVRCSAVLCFDRHKLPQYLVTLDEASRTLHLFWGTRHLSEVGLHDPCESADFCPPSRPACIMDAIANRFTLLCEDRLLMSLATFCPSKELVETITCDVQVWCVQTGAGRRLPCDEDAEEWLHFCDLIFCLLEEGLSGGTSSKSPPWKRRKGAATPLTEDPSHSDDWEWLLGSAMHARERHNPRLGGLSASQEFVVPAEIRPNLPGSDAGEVKAPPNRAPDRWEGTAATEPKVLLNYMDDVLMLFHLLYEEWKLHTLHARLLPSLALFLHGLALRLGLPRFAEHYAEDYPAVRDPALATASFGGYGAWLWQTYQPDDGGMRIVADAERMFLITYMECFYFGTLAYDASQGRAKNISTQTMVALTASLALSTLNLPKVFVGCLLGSLASWQVAKDSQADGEDDLRVPGVPQKASKAVVYVGAVVMGILSLLISCRFSPTELQNFIAADFQSPVCTFQNFLHAFALLPQLVLCRRQGFVSPAGVRFLFLLGTKHLYEFISDAYVSYKHYLRGRLSFHEFSFMFGDFVAAVILLDFLYLVLVDERSVQLLLGSKVQALATCQAELNLCQHNLDAATAEQKRLATRNEELQKANDNLASQYQGMLQAMGPLTQSSQDASQWKSAWYASEEARRSLQTQLEEQSTKHAAQMESMAREIKDNAEERRASLIRTHEMELRDPEAPFQQEEKKPATRFAGLSSLLAAASTSLAEPRNQQLAVFAVSAAALAMVAVSMGLINVYACIAAAVLFGAYRVFHSLQDAKFQLPSKGDKCCN</sequence>
<dbReference type="AlphaFoldDB" id="A0A1Q9F6Z7"/>
<keyword evidence="6" id="KW-0472">Membrane</keyword>
<dbReference type="GO" id="GO:0060090">
    <property type="term" value="F:molecular adaptor activity"/>
    <property type="evidence" value="ECO:0007669"/>
    <property type="project" value="TreeGrafter"/>
</dbReference>
<dbReference type="GO" id="GO:0070979">
    <property type="term" value="P:protein K11-linked ubiquitination"/>
    <property type="evidence" value="ECO:0007669"/>
    <property type="project" value="TreeGrafter"/>
</dbReference>
<dbReference type="GO" id="GO:0031145">
    <property type="term" value="P:anaphase-promoting complex-dependent catabolic process"/>
    <property type="evidence" value="ECO:0007669"/>
    <property type="project" value="TreeGrafter"/>
</dbReference>
<keyword evidence="2" id="KW-0498">Mitosis</keyword>
<protein>
    <submittedName>
        <fullName evidence="7">Uncharacterized protein</fullName>
    </submittedName>
</protein>
<dbReference type="GO" id="GO:0051301">
    <property type="term" value="P:cell division"/>
    <property type="evidence" value="ECO:0007669"/>
    <property type="project" value="UniProtKB-KW"/>
</dbReference>
<keyword evidence="6" id="KW-1133">Transmembrane helix</keyword>
<feature type="transmembrane region" description="Helical" evidence="6">
    <location>
        <begin position="1124"/>
        <end position="1156"/>
    </location>
</feature>
<organism evidence="7 8">
    <name type="scientific">Symbiodinium microadriaticum</name>
    <name type="common">Dinoflagellate</name>
    <name type="synonym">Zooxanthella microadriatica</name>
    <dbReference type="NCBI Taxonomy" id="2951"/>
    <lineage>
        <taxon>Eukaryota</taxon>
        <taxon>Sar</taxon>
        <taxon>Alveolata</taxon>
        <taxon>Dinophyceae</taxon>
        <taxon>Suessiales</taxon>
        <taxon>Symbiodiniaceae</taxon>
        <taxon>Symbiodinium</taxon>
    </lineage>
</organism>
<feature type="region of interest" description="Disordered" evidence="5">
    <location>
        <begin position="550"/>
        <end position="575"/>
    </location>
</feature>
<reference evidence="7 8" key="1">
    <citation type="submission" date="2016-02" db="EMBL/GenBank/DDBJ databases">
        <title>Genome analysis of coral dinoflagellate symbionts highlights evolutionary adaptations to a symbiotic lifestyle.</title>
        <authorList>
            <person name="Aranda M."/>
            <person name="Li Y."/>
            <person name="Liew Y.J."/>
            <person name="Baumgarten S."/>
            <person name="Simakov O."/>
            <person name="Wilson M."/>
            <person name="Piel J."/>
            <person name="Ashoor H."/>
            <person name="Bougouffa S."/>
            <person name="Bajic V.B."/>
            <person name="Ryu T."/>
            <person name="Ravasi T."/>
            <person name="Bayer T."/>
            <person name="Micklem G."/>
            <person name="Kim H."/>
            <person name="Bhak J."/>
            <person name="Lajeunesse T.C."/>
            <person name="Voolstra C.R."/>
        </authorList>
    </citation>
    <scope>NUCLEOTIDE SEQUENCE [LARGE SCALE GENOMIC DNA]</scope>
    <source>
        <strain evidence="7 8">CCMP2467</strain>
    </source>
</reference>
<gene>
    <name evidence="7" type="ORF">AK812_SmicGene344</name>
</gene>
<dbReference type="EMBL" id="LSRX01000003">
    <property type="protein sequence ID" value="OLQ15453.1"/>
    <property type="molecule type" value="Genomic_DNA"/>
</dbReference>
<dbReference type="GO" id="GO:0005680">
    <property type="term" value="C:anaphase-promoting complex"/>
    <property type="evidence" value="ECO:0007669"/>
    <property type="project" value="InterPro"/>
</dbReference>
<comment type="caution">
    <text evidence="7">The sequence shown here is derived from an EMBL/GenBank/DDBJ whole genome shotgun (WGS) entry which is preliminary data.</text>
</comment>
<name>A0A1Q9F6Z7_SYMMI</name>
<evidence type="ECO:0000313" key="7">
    <source>
        <dbReference type="EMBL" id="OLQ15453.1"/>
    </source>
</evidence>
<feature type="coiled-coil region" evidence="4">
    <location>
        <begin position="981"/>
        <end position="1015"/>
    </location>
</feature>
<keyword evidence="8" id="KW-1185">Reference proteome</keyword>
<feature type="region of interest" description="Disordered" evidence="5">
    <location>
        <begin position="617"/>
        <end position="636"/>
    </location>
</feature>
<evidence type="ECO:0000256" key="4">
    <source>
        <dbReference type="SAM" id="Coils"/>
    </source>
</evidence>
<keyword evidence="6" id="KW-0812">Transmembrane</keyword>
<dbReference type="OrthoDB" id="442397at2759"/>
<keyword evidence="4" id="KW-0175">Coiled coil</keyword>
<dbReference type="PANTHER" id="PTHR12827">
    <property type="entry name" value="MEIOTIC CHECKPOINT REGULATOR TSG24 FAMILY MEMBER"/>
    <property type="match status" value="1"/>
</dbReference>
<evidence type="ECO:0000256" key="3">
    <source>
        <dbReference type="ARBA" id="ARBA00023306"/>
    </source>
</evidence>
<dbReference type="Proteomes" id="UP000186817">
    <property type="component" value="Unassembled WGS sequence"/>
</dbReference>
<evidence type="ECO:0000256" key="2">
    <source>
        <dbReference type="ARBA" id="ARBA00022776"/>
    </source>
</evidence>
<dbReference type="InterPro" id="IPR024990">
    <property type="entry name" value="Apc1"/>
</dbReference>
<evidence type="ECO:0000313" key="8">
    <source>
        <dbReference type="Proteomes" id="UP000186817"/>
    </source>
</evidence>
<keyword evidence="1" id="KW-0132">Cell division</keyword>
<accession>A0A1Q9F6Z7</accession>
<keyword evidence="3" id="KW-0131">Cell cycle</keyword>
<proteinExistence type="predicted"/>
<evidence type="ECO:0000256" key="6">
    <source>
        <dbReference type="SAM" id="Phobius"/>
    </source>
</evidence>
<evidence type="ECO:0000256" key="1">
    <source>
        <dbReference type="ARBA" id="ARBA00022618"/>
    </source>
</evidence>
<dbReference type="PANTHER" id="PTHR12827:SF3">
    <property type="entry name" value="ANAPHASE-PROMOTING COMPLEX SUBUNIT 1"/>
    <property type="match status" value="1"/>
</dbReference>